<feature type="domain" description="DUF7053" evidence="2">
    <location>
        <begin position="29"/>
        <end position="147"/>
    </location>
</feature>
<dbReference type="InterPro" id="IPR055481">
    <property type="entry name" value="DUF7053"/>
</dbReference>
<feature type="region of interest" description="Disordered" evidence="1">
    <location>
        <begin position="325"/>
        <end position="353"/>
    </location>
</feature>
<dbReference type="EMBL" id="FJOG01000027">
    <property type="protein sequence ID" value="CZR64572.1"/>
    <property type="molecule type" value="Genomic_DNA"/>
</dbReference>
<evidence type="ECO:0000259" key="2">
    <source>
        <dbReference type="Pfam" id="PF23155"/>
    </source>
</evidence>
<proteinExistence type="predicted"/>
<dbReference type="Proteomes" id="UP000184330">
    <property type="component" value="Unassembled WGS sequence"/>
</dbReference>
<dbReference type="AlphaFoldDB" id="A0A1L7XHR7"/>
<accession>A0A1L7XHR7</accession>
<reference evidence="3 4" key="1">
    <citation type="submission" date="2016-03" db="EMBL/GenBank/DDBJ databases">
        <authorList>
            <person name="Ploux O."/>
        </authorList>
    </citation>
    <scope>NUCLEOTIDE SEQUENCE [LARGE SCALE GENOMIC DNA]</scope>
    <source>
        <strain evidence="3 4">UAMH 11012</strain>
    </source>
</reference>
<evidence type="ECO:0000256" key="1">
    <source>
        <dbReference type="SAM" id="MobiDB-lite"/>
    </source>
</evidence>
<organism evidence="3 4">
    <name type="scientific">Phialocephala subalpina</name>
    <dbReference type="NCBI Taxonomy" id="576137"/>
    <lineage>
        <taxon>Eukaryota</taxon>
        <taxon>Fungi</taxon>
        <taxon>Dikarya</taxon>
        <taxon>Ascomycota</taxon>
        <taxon>Pezizomycotina</taxon>
        <taxon>Leotiomycetes</taxon>
        <taxon>Helotiales</taxon>
        <taxon>Mollisiaceae</taxon>
        <taxon>Phialocephala</taxon>
        <taxon>Phialocephala fortinii species complex</taxon>
    </lineage>
</organism>
<evidence type="ECO:0000313" key="3">
    <source>
        <dbReference type="EMBL" id="CZR64572.1"/>
    </source>
</evidence>
<evidence type="ECO:0000313" key="4">
    <source>
        <dbReference type="Proteomes" id="UP000184330"/>
    </source>
</evidence>
<protein>
    <recommendedName>
        <fullName evidence="2">DUF7053 domain-containing protein</fullName>
    </recommendedName>
</protein>
<dbReference type="Pfam" id="PF23155">
    <property type="entry name" value="DUF7053"/>
    <property type="match status" value="1"/>
</dbReference>
<feature type="region of interest" description="Disordered" evidence="1">
    <location>
        <begin position="393"/>
        <end position="438"/>
    </location>
</feature>
<feature type="compositionally biased region" description="Polar residues" evidence="1">
    <location>
        <begin position="412"/>
        <end position="438"/>
    </location>
</feature>
<keyword evidence="4" id="KW-1185">Reference proteome</keyword>
<gene>
    <name evidence="3" type="ORF">PAC_14470</name>
</gene>
<sequence length="438" mass="47530">MPFKSLLQTLHAKKNEFQSWLARGCRERHQVHIEIDDLPPGTSRASIISLLHNHATFLNLRPHLKFFRGIERPPAKGWMVKELEKCSLSKNDPDYRAVNCSKSANEKITWSTYAFVDTPNGLIVLYKTPTGFRGKDTYTVEHSADEEGSWVINVVSLIEGYSTGLRGFIQKQQQLHELHGSAIAQELDKSPPDRAPAWAHARSIPPSVMSMYGSTHGNQSFEGDERLYIRSGGSERNSLENLDNANGHSASIQQATPAEVAAPDNHIVLPKFNPSEPNSPGAPINIESAAPVSDISEPITSQSGEVKTSTAPGAAKLSTILELSPETGAATENAKPGPTQPKRPEMKQESSDETAISGFSEARKSQSSSLTVHGITLSFRHYVVCALTGRKETDTTVSKGYDQSEPPATVVASLNTAPLGDATNQRRTSTEAGNSPSI</sequence>
<name>A0A1L7XHR7_9HELO</name>